<dbReference type="EMBL" id="CP002130">
    <property type="protein sequence ID" value="AEI88429.1"/>
    <property type="molecule type" value="Genomic_DNA"/>
</dbReference>
<dbReference type="KEGG" id="mmn:midi_00108"/>
<sequence length="71" mass="8334">MYLNFDKTMAVLLLYATGRFYTYEQNINFKIITTIINCSYSMHYFLATESLPAEVCTIRPQITKDFVYLGE</sequence>
<dbReference type="Proteomes" id="UP000006639">
    <property type="component" value="Chromosome"/>
</dbReference>
<organism evidence="1 2">
    <name type="scientific">Midichloria mitochondrii (strain IricVA)</name>
    <dbReference type="NCBI Taxonomy" id="696127"/>
    <lineage>
        <taxon>Bacteria</taxon>
        <taxon>Pseudomonadati</taxon>
        <taxon>Pseudomonadota</taxon>
        <taxon>Alphaproteobacteria</taxon>
        <taxon>Rickettsiales</taxon>
        <taxon>Candidatus Midichloriaceae</taxon>
        <taxon>Candidatus Midichloria</taxon>
    </lineage>
</organism>
<proteinExistence type="predicted"/>
<dbReference type="STRING" id="696127.midi_00108"/>
<protein>
    <submittedName>
        <fullName evidence="1">Uncharacterized protein</fullName>
    </submittedName>
</protein>
<accession>F7XUT0</accession>
<dbReference type="HOGENOM" id="CLU_2735596_0_0_5"/>
<name>F7XUT0_MIDMI</name>
<reference evidence="1 2" key="1">
    <citation type="journal article" date="2011" name="Mol. Biol. Evol.">
        <title>Phylogenomic evidence for the presence of a flagellum and cbb3 oxidase in the free-living mitochondrial ancestor.</title>
        <authorList>
            <person name="Sassera D."/>
            <person name="Lo N."/>
            <person name="Epis S."/>
            <person name="D'Auria G."/>
            <person name="Montagna M."/>
            <person name="Comandatore F."/>
            <person name="Horner D."/>
            <person name="Pereto J."/>
            <person name="Luciano A.M."/>
            <person name="Franciosi F."/>
            <person name="Ferri E."/>
            <person name="Crotti E."/>
            <person name="Bazzocchi C."/>
            <person name="Daffonchio D."/>
            <person name="Sacchi L."/>
            <person name="Moya A."/>
            <person name="Latorre A."/>
            <person name="Bandi C."/>
        </authorList>
    </citation>
    <scope>NUCLEOTIDE SEQUENCE [LARGE SCALE GENOMIC DNA]</scope>
    <source>
        <strain evidence="1 2">IricVA</strain>
    </source>
</reference>
<evidence type="ECO:0000313" key="2">
    <source>
        <dbReference type="Proteomes" id="UP000006639"/>
    </source>
</evidence>
<evidence type="ECO:0000313" key="1">
    <source>
        <dbReference type="EMBL" id="AEI88429.1"/>
    </source>
</evidence>
<dbReference type="AlphaFoldDB" id="F7XUT0"/>
<gene>
    <name evidence="1" type="ordered locus">midi_00108</name>
</gene>
<keyword evidence="2" id="KW-1185">Reference proteome</keyword>